<dbReference type="Proteomes" id="UP000319502">
    <property type="component" value="Unassembled WGS sequence"/>
</dbReference>
<organism evidence="2 3">
    <name type="scientific">Denitromonas halophila</name>
    <dbReference type="NCBI Taxonomy" id="1629404"/>
    <lineage>
        <taxon>Bacteria</taxon>
        <taxon>Pseudomonadati</taxon>
        <taxon>Pseudomonadota</taxon>
        <taxon>Betaproteobacteria</taxon>
        <taxon>Rhodocyclales</taxon>
        <taxon>Zoogloeaceae</taxon>
        <taxon>Denitromonas</taxon>
    </lineage>
</organism>
<dbReference type="Gene3D" id="3.90.1340.10">
    <property type="entry name" value="Phage tail collar domain"/>
    <property type="match status" value="1"/>
</dbReference>
<accession>A0A557QPC1</accession>
<sequence>MSDPFIAEITMFGGNFAPRGWAFCDGQLLPIAQNTALFSILGTTYGGDGRTTFGLPDLRGRLPMHPGNGPGLSSRRLGEKAGVENVTLNANQIPAHNHAANAVAPAGNSNDAAGNFWADDAGAASATYSSGPATTTMNAGAIGNAGGGQSHTNVQPFLCVSFIIALQGVFPSRN</sequence>
<comment type="caution">
    <text evidence="2">The sequence shown here is derived from an EMBL/GenBank/DDBJ whole genome shotgun (WGS) entry which is preliminary data.</text>
</comment>
<gene>
    <name evidence="2" type="ORF">FHP91_12910</name>
</gene>
<name>A0A557QPC1_9RHOO</name>
<dbReference type="RefSeq" id="WP_144309988.1">
    <property type="nucleotide sequence ID" value="NZ_VMNK01000012.1"/>
</dbReference>
<feature type="domain" description="Phage tail collar" evidence="1">
    <location>
        <begin position="8"/>
        <end position="63"/>
    </location>
</feature>
<dbReference type="InterPro" id="IPR011083">
    <property type="entry name" value="Phage_tail_collar_dom"/>
</dbReference>
<evidence type="ECO:0000259" key="1">
    <source>
        <dbReference type="Pfam" id="PF07484"/>
    </source>
</evidence>
<protein>
    <submittedName>
        <fullName evidence="2">Phage tail protein</fullName>
    </submittedName>
</protein>
<dbReference type="AlphaFoldDB" id="A0A557QPC1"/>
<dbReference type="OrthoDB" id="9810174at2"/>
<dbReference type="Pfam" id="PF07484">
    <property type="entry name" value="Collar"/>
    <property type="match status" value="1"/>
</dbReference>
<dbReference type="SUPFAM" id="SSF88874">
    <property type="entry name" value="Receptor-binding domain of short tail fibre protein gp12"/>
    <property type="match status" value="1"/>
</dbReference>
<proteinExistence type="predicted"/>
<dbReference type="EMBL" id="VMNK01000012">
    <property type="protein sequence ID" value="TVO54762.1"/>
    <property type="molecule type" value="Genomic_DNA"/>
</dbReference>
<dbReference type="InterPro" id="IPR037053">
    <property type="entry name" value="Phage_tail_collar_dom_sf"/>
</dbReference>
<evidence type="ECO:0000313" key="2">
    <source>
        <dbReference type="EMBL" id="TVO54762.1"/>
    </source>
</evidence>
<reference evidence="2 3" key="1">
    <citation type="submission" date="2019-07" db="EMBL/GenBank/DDBJ databases">
        <title>The pathways for chlorine oxyanion respiration interact through the shared metabolite chlorate.</title>
        <authorList>
            <person name="Barnum T.P."/>
            <person name="Cheng Y."/>
            <person name="Hill K.A."/>
            <person name="Lucas L.N."/>
            <person name="Carlson H.K."/>
            <person name="Coates J.D."/>
        </authorList>
    </citation>
    <scope>NUCLEOTIDE SEQUENCE [LARGE SCALE GENOMIC DNA]</scope>
    <source>
        <strain evidence="2 3">SFB-3</strain>
    </source>
</reference>
<keyword evidence="3" id="KW-1185">Reference proteome</keyword>
<evidence type="ECO:0000313" key="3">
    <source>
        <dbReference type="Proteomes" id="UP000319502"/>
    </source>
</evidence>